<dbReference type="InterPro" id="IPR037873">
    <property type="entry name" value="BamE-like"/>
</dbReference>
<keyword evidence="1" id="KW-0732">Signal</keyword>
<accession>A0ABT0TVR5</accession>
<sequence length="132" mass="14517">MKISKNFLYLFLSSSLLINGCASLYNPNVDEKISVAKAQKDLKIGMSSAEVIQIMGSPNVISTDEERREVWVYDKISTQNAYKGVDGGLSIIIAGFSGNSGSSVKSQRTLTIIVKFDKQNKVRDIAYHTSSF</sequence>
<reference evidence="2" key="1">
    <citation type="submission" date="2022-06" db="EMBL/GenBank/DDBJ databases">
        <title>Helicobacter colisuis sp. nov.</title>
        <authorList>
            <person name="Papic B."/>
            <person name="Gruntar I."/>
        </authorList>
    </citation>
    <scope>NUCLEOTIDE SEQUENCE</scope>
    <source>
        <strain evidence="2">11154-15</strain>
    </source>
</reference>
<organism evidence="2 3">
    <name type="scientific">Helicobacter colisuis</name>
    <dbReference type="NCBI Taxonomy" id="2949739"/>
    <lineage>
        <taxon>Bacteria</taxon>
        <taxon>Pseudomonadati</taxon>
        <taxon>Campylobacterota</taxon>
        <taxon>Epsilonproteobacteria</taxon>
        <taxon>Campylobacterales</taxon>
        <taxon>Helicobacteraceae</taxon>
        <taxon>Helicobacter</taxon>
    </lineage>
</organism>
<keyword evidence="3" id="KW-1185">Reference proteome</keyword>
<protein>
    <submittedName>
        <fullName evidence="2">Outer membrane protein assembly factor BamE</fullName>
    </submittedName>
</protein>
<dbReference type="RefSeq" id="WP_250604912.1">
    <property type="nucleotide sequence ID" value="NZ_JAMOKX010000007.1"/>
</dbReference>
<gene>
    <name evidence="2" type="ORF">NCR95_07620</name>
</gene>
<dbReference type="Gene3D" id="3.30.1450.10">
    <property type="match status" value="1"/>
</dbReference>
<proteinExistence type="predicted"/>
<dbReference type="EMBL" id="JAMOKX010000007">
    <property type="protein sequence ID" value="MCL9820028.1"/>
    <property type="molecule type" value="Genomic_DNA"/>
</dbReference>
<name>A0ABT0TVR5_9HELI</name>
<comment type="caution">
    <text evidence="2">The sequence shown here is derived from an EMBL/GenBank/DDBJ whole genome shotgun (WGS) entry which is preliminary data.</text>
</comment>
<dbReference type="Proteomes" id="UP001057522">
    <property type="component" value="Unassembled WGS sequence"/>
</dbReference>
<evidence type="ECO:0000256" key="1">
    <source>
        <dbReference type="ARBA" id="ARBA00022729"/>
    </source>
</evidence>
<evidence type="ECO:0000313" key="2">
    <source>
        <dbReference type="EMBL" id="MCL9820028.1"/>
    </source>
</evidence>
<evidence type="ECO:0000313" key="3">
    <source>
        <dbReference type="Proteomes" id="UP001057522"/>
    </source>
</evidence>